<accession>A0ABQ5T4T4</accession>
<reference evidence="2" key="1">
    <citation type="journal article" date="2014" name="Int. J. Syst. Evol. Microbiol.">
        <title>Complete genome of a new Firmicutes species belonging to the dominant human colonic microbiota ('Ruminococcus bicirculans') reveals two chromosomes and a selective capacity to utilize plant glucans.</title>
        <authorList>
            <consortium name="NISC Comparative Sequencing Program"/>
            <person name="Wegmann U."/>
            <person name="Louis P."/>
            <person name="Goesmann A."/>
            <person name="Henrissat B."/>
            <person name="Duncan S.H."/>
            <person name="Flint H.J."/>
        </authorList>
    </citation>
    <scope>NUCLEOTIDE SEQUENCE</scope>
    <source>
        <strain evidence="2">VKM B-1499</strain>
    </source>
</reference>
<proteinExistence type="predicted"/>
<dbReference type="Proteomes" id="UP001143509">
    <property type="component" value="Unassembled WGS sequence"/>
</dbReference>
<evidence type="ECO:0008006" key="4">
    <source>
        <dbReference type="Google" id="ProtNLM"/>
    </source>
</evidence>
<feature type="compositionally biased region" description="Polar residues" evidence="1">
    <location>
        <begin position="122"/>
        <end position="135"/>
    </location>
</feature>
<dbReference type="EMBL" id="BSFD01000001">
    <property type="protein sequence ID" value="GLK47175.1"/>
    <property type="molecule type" value="Genomic_DNA"/>
</dbReference>
<gene>
    <name evidence="2" type="ORF">GCM10017620_01480</name>
</gene>
<keyword evidence="3" id="KW-1185">Reference proteome</keyword>
<evidence type="ECO:0000313" key="3">
    <source>
        <dbReference type="Proteomes" id="UP001143509"/>
    </source>
</evidence>
<organism evidence="2 3">
    <name type="scientific">Brevundimonas intermedia</name>
    <dbReference type="NCBI Taxonomy" id="74315"/>
    <lineage>
        <taxon>Bacteria</taxon>
        <taxon>Pseudomonadati</taxon>
        <taxon>Pseudomonadota</taxon>
        <taxon>Alphaproteobacteria</taxon>
        <taxon>Caulobacterales</taxon>
        <taxon>Caulobacteraceae</taxon>
        <taxon>Brevundimonas</taxon>
    </lineage>
</organism>
<comment type="caution">
    <text evidence="2">The sequence shown here is derived from an EMBL/GenBank/DDBJ whole genome shotgun (WGS) entry which is preliminary data.</text>
</comment>
<sequence length="246" mass="27189">MSRRLAPENFVAEKLAWHQRIASDPKISLQAKAVAGFILHDLNPCEGGAWRGQESMAASLGVSPRQLRRLLEELQAADYLEVEVRRGRGRTNICRATLPGETAEAPQNRSSATDQTHEKRTQATAQTPENRTSATRKPVTGDRQYLYEPIKRFRAAESRRLDGGTGTRARLIPFAQTEIRKAVVQIAGEGAAVSYLDHARWEPDERRILCTSPTAFARLTDLVGRPLAMRGVSIALQPCGPRQLAA</sequence>
<evidence type="ECO:0000313" key="2">
    <source>
        <dbReference type="EMBL" id="GLK47175.1"/>
    </source>
</evidence>
<protein>
    <recommendedName>
        <fullName evidence="4">Helix-turn-helix domain-containing protein</fullName>
    </recommendedName>
</protein>
<evidence type="ECO:0000256" key="1">
    <source>
        <dbReference type="SAM" id="MobiDB-lite"/>
    </source>
</evidence>
<feature type="region of interest" description="Disordered" evidence="1">
    <location>
        <begin position="95"/>
        <end position="141"/>
    </location>
</feature>
<name>A0ABQ5T4T4_9CAUL</name>
<dbReference type="RefSeq" id="WP_271163565.1">
    <property type="nucleotide sequence ID" value="NZ_BSFD01000001.1"/>
</dbReference>
<reference evidence="2" key="2">
    <citation type="submission" date="2023-01" db="EMBL/GenBank/DDBJ databases">
        <authorList>
            <person name="Sun Q."/>
            <person name="Evtushenko L."/>
        </authorList>
    </citation>
    <scope>NUCLEOTIDE SEQUENCE</scope>
    <source>
        <strain evidence="2">VKM B-1499</strain>
    </source>
</reference>
<feature type="compositionally biased region" description="Polar residues" evidence="1">
    <location>
        <begin position="105"/>
        <end position="114"/>
    </location>
</feature>